<dbReference type="SUPFAM" id="SSF51735">
    <property type="entry name" value="NAD(P)-binding Rossmann-fold domains"/>
    <property type="match status" value="1"/>
</dbReference>
<reference evidence="5" key="2">
    <citation type="submission" date="2023-12" db="EMBL/GenBank/DDBJ databases">
        <authorList>
            <person name="Sun Q."/>
            <person name="Inoue M."/>
        </authorList>
    </citation>
    <scope>NUCLEOTIDE SEQUENCE</scope>
    <source>
        <strain evidence="5">JCM 17590</strain>
    </source>
</reference>
<dbReference type="NCBIfam" id="NF004824">
    <property type="entry name" value="PRK06180.1"/>
    <property type="match status" value="1"/>
</dbReference>
<dbReference type="PANTHER" id="PTHR43976:SF16">
    <property type="entry name" value="SHORT-CHAIN DEHYDROGENASE_REDUCTASE FAMILY PROTEIN"/>
    <property type="match status" value="1"/>
</dbReference>
<feature type="domain" description="Ketoreductase" evidence="4">
    <location>
        <begin position="2"/>
        <end position="178"/>
    </location>
</feature>
<evidence type="ECO:0000259" key="4">
    <source>
        <dbReference type="SMART" id="SM00822"/>
    </source>
</evidence>
<dbReference type="PANTHER" id="PTHR43976">
    <property type="entry name" value="SHORT CHAIN DEHYDROGENASE"/>
    <property type="match status" value="1"/>
</dbReference>
<accession>A0ABP7ZKL6</accession>
<comment type="similarity">
    <text evidence="1 3">Belongs to the short-chain dehydrogenases/reductases (SDR) family.</text>
</comment>
<dbReference type="PROSITE" id="PS00061">
    <property type="entry name" value="ADH_SHORT"/>
    <property type="match status" value="1"/>
</dbReference>
<dbReference type="InterPro" id="IPR051911">
    <property type="entry name" value="SDR_oxidoreductase"/>
</dbReference>
<evidence type="ECO:0000256" key="2">
    <source>
        <dbReference type="ARBA" id="ARBA00023002"/>
    </source>
</evidence>
<dbReference type="SMART" id="SM00822">
    <property type="entry name" value="PKS_KR"/>
    <property type="match status" value="1"/>
</dbReference>
<evidence type="ECO:0000256" key="1">
    <source>
        <dbReference type="ARBA" id="ARBA00006484"/>
    </source>
</evidence>
<evidence type="ECO:0000313" key="6">
    <source>
        <dbReference type="Proteomes" id="UP001415169"/>
    </source>
</evidence>
<dbReference type="RefSeq" id="WP_344791614.1">
    <property type="nucleotide sequence ID" value="NZ_BAABBV010000001.1"/>
</dbReference>
<evidence type="ECO:0000313" key="5">
    <source>
        <dbReference type="EMBL" id="GAA4161761.1"/>
    </source>
</evidence>
<dbReference type="CDD" id="cd05374">
    <property type="entry name" value="17beta-HSD-like_SDR_c"/>
    <property type="match status" value="1"/>
</dbReference>
<dbReference type="Pfam" id="PF00106">
    <property type="entry name" value="adh_short"/>
    <property type="match status" value="1"/>
</dbReference>
<dbReference type="InterPro" id="IPR020904">
    <property type="entry name" value="Sc_DH/Rdtase_CS"/>
</dbReference>
<dbReference type="InterPro" id="IPR057326">
    <property type="entry name" value="KR_dom"/>
</dbReference>
<dbReference type="EMBL" id="BAABBV010000001">
    <property type="protein sequence ID" value="GAA4161761.1"/>
    <property type="molecule type" value="Genomic_DNA"/>
</dbReference>
<keyword evidence="2" id="KW-0560">Oxidoreductase</keyword>
<evidence type="ECO:0000256" key="3">
    <source>
        <dbReference type="RuleBase" id="RU000363"/>
    </source>
</evidence>
<gene>
    <name evidence="5" type="ORF">GCM10022286_19810</name>
</gene>
<dbReference type="Proteomes" id="UP001415169">
    <property type="component" value="Unassembled WGS sequence"/>
</dbReference>
<dbReference type="PRINTS" id="PR00081">
    <property type="entry name" value="GDHRDH"/>
</dbReference>
<comment type="caution">
    <text evidence="5">The sequence shown here is derived from an EMBL/GenBank/DDBJ whole genome shotgun (WGS) entry which is preliminary data.</text>
</comment>
<dbReference type="Gene3D" id="3.40.50.720">
    <property type="entry name" value="NAD(P)-binding Rossmann-like Domain"/>
    <property type="match status" value="1"/>
</dbReference>
<organism evidence="5 6">
    <name type="scientific">Gryllotalpicola daejeonensis</name>
    <dbReference type="NCBI Taxonomy" id="993087"/>
    <lineage>
        <taxon>Bacteria</taxon>
        <taxon>Bacillati</taxon>
        <taxon>Actinomycetota</taxon>
        <taxon>Actinomycetes</taxon>
        <taxon>Micrococcales</taxon>
        <taxon>Microbacteriaceae</taxon>
        <taxon>Gryllotalpicola</taxon>
    </lineage>
</organism>
<dbReference type="InterPro" id="IPR036291">
    <property type="entry name" value="NAD(P)-bd_dom_sf"/>
</dbReference>
<dbReference type="InterPro" id="IPR002347">
    <property type="entry name" value="SDR_fam"/>
</dbReference>
<name>A0ABP7ZKL6_9MICO</name>
<dbReference type="PRINTS" id="PR00080">
    <property type="entry name" value="SDRFAMILY"/>
</dbReference>
<reference evidence="5" key="1">
    <citation type="journal article" date="2014" name="Int. J. Syst. Evol. Microbiol.">
        <title>Complete genome of a new Firmicutes species belonging to the dominant human colonic microbiota ('Ruminococcus bicirculans') reveals two chromosomes and a selective capacity to utilize plant glucans.</title>
        <authorList>
            <consortium name="NISC Comparative Sequencing Program"/>
            <person name="Wegmann U."/>
            <person name="Louis P."/>
            <person name="Goesmann A."/>
            <person name="Henrissat B."/>
            <person name="Duncan S.H."/>
            <person name="Flint H.J."/>
        </authorList>
    </citation>
    <scope>NUCLEOTIDE SEQUENCE</scope>
    <source>
        <strain evidence="5">JCM 17590</strain>
    </source>
</reference>
<sequence length="275" mass="29007">MTTWFITGCSTGFGRALAEAVLARGDNAVVTARNADSVAELAAKHPQAALALPLDVTDHEQVVAAVTQAEQRFGSIDVLVNNAGHGYRAAVEEGEDAAVRELFETNFFGLVDVTKQVLPGMRSRRSGVIVNFSSIAGRTSPVGSGYYSASKFAVEGLSGSLRQELAPLGIKVIVVEPGQFRTDFAGRSLGQSAEALPDYASTAGTRRKNPALVGTEPGDPAKLAQAVIDVVGAPEPPLRLLLGPDALRRTHDELAAQLAEIDAWEHVTVSTDFDE</sequence>
<keyword evidence="6" id="KW-1185">Reference proteome</keyword>
<proteinExistence type="inferred from homology"/>
<protein>
    <submittedName>
        <fullName evidence="5">Oxidoreductase</fullName>
    </submittedName>
</protein>